<protein>
    <submittedName>
        <fullName evidence="2">Uncharacterized protein</fullName>
    </submittedName>
</protein>
<dbReference type="EMBL" id="JACFXV010000056">
    <property type="protein sequence ID" value="MBA5778118.1"/>
    <property type="molecule type" value="Genomic_DNA"/>
</dbReference>
<evidence type="ECO:0000313" key="2">
    <source>
        <dbReference type="EMBL" id="MBA5777446.1"/>
    </source>
</evidence>
<feature type="region of interest" description="Disordered" evidence="1">
    <location>
        <begin position="106"/>
        <end position="134"/>
    </location>
</feature>
<feature type="region of interest" description="Disordered" evidence="1">
    <location>
        <begin position="47"/>
        <end position="86"/>
    </location>
</feature>
<sequence length="134" mass="14735">MRPWSYDDIARAVGFRTLGEKDWWIAERLGRKIHDVSRTIDKALVLEATEDLPPSPAPPSPASPPATPSPAPVTASPRRHQETVRPRVVFRKYRVSPHLDLILAAEAGQRNSGMLGDPGPGRSALDQRKSGEAR</sequence>
<organism evidence="2 6">
    <name type="scientific">Stappia albiluteola</name>
    <dbReference type="NCBI Taxonomy" id="2758565"/>
    <lineage>
        <taxon>Bacteria</taxon>
        <taxon>Pseudomonadati</taxon>
        <taxon>Pseudomonadota</taxon>
        <taxon>Alphaproteobacteria</taxon>
        <taxon>Hyphomicrobiales</taxon>
        <taxon>Stappiaceae</taxon>
        <taxon>Stappia</taxon>
    </lineage>
</organism>
<dbReference type="AlphaFoldDB" id="A0A839AE85"/>
<dbReference type="EMBL" id="JACFXV010000055">
    <property type="protein sequence ID" value="MBA5778105.1"/>
    <property type="molecule type" value="Genomic_DNA"/>
</dbReference>
<evidence type="ECO:0000256" key="1">
    <source>
        <dbReference type="SAM" id="MobiDB-lite"/>
    </source>
</evidence>
<evidence type="ECO:0000313" key="3">
    <source>
        <dbReference type="EMBL" id="MBA5777484.1"/>
    </source>
</evidence>
<proteinExistence type="predicted"/>
<dbReference type="EMBL" id="JACFXV010000050">
    <property type="protein sequence ID" value="MBA5777446.1"/>
    <property type="molecule type" value="Genomic_DNA"/>
</dbReference>
<dbReference type="RefSeq" id="WP_182164864.1">
    <property type="nucleotide sequence ID" value="NZ_JACFXV010000050.1"/>
</dbReference>
<evidence type="ECO:0000313" key="4">
    <source>
        <dbReference type="EMBL" id="MBA5778105.1"/>
    </source>
</evidence>
<accession>A0A839AE85</accession>
<dbReference type="EMBL" id="JACFXV010000051">
    <property type="protein sequence ID" value="MBA5777484.1"/>
    <property type="molecule type" value="Genomic_DNA"/>
</dbReference>
<comment type="caution">
    <text evidence="2">The sequence shown here is derived from an EMBL/GenBank/DDBJ whole genome shotgun (WGS) entry which is preliminary data.</text>
</comment>
<reference evidence="2 6" key="1">
    <citation type="submission" date="2020-07" db="EMBL/GenBank/DDBJ databases">
        <title>Stappia sp., F7233, whole genome shotgun sequencing project.</title>
        <authorList>
            <person name="Jiang S."/>
            <person name="Liu Z.W."/>
            <person name="Du Z.J."/>
        </authorList>
    </citation>
    <scope>NUCLEOTIDE SEQUENCE [LARGE SCALE GENOMIC DNA]</scope>
    <source>
        <strain evidence="2 6">F7233</strain>
    </source>
</reference>
<evidence type="ECO:0000313" key="5">
    <source>
        <dbReference type="EMBL" id="MBA5778118.1"/>
    </source>
</evidence>
<feature type="compositionally biased region" description="Pro residues" evidence="1">
    <location>
        <begin position="53"/>
        <end position="71"/>
    </location>
</feature>
<keyword evidence="6" id="KW-1185">Reference proteome</keyword>
<name>A0A839AE85_9HYPH</name>
<evidence type="ECO:0000313" key="6">
    <source>
        <dbReference type="Proteomes" id="UP000541109"/>
    </source>
</evidence>
<gene>
    <name evidence="2" type="ORF">H2509_09950</name>
    <name evidence="3" type="ORF">H2509_10140</name>
    <name evidence="4" type="ORF">H2509_13325</name>
    <name evidence="5" type="ORF">H2509_13390</name>
</gene>
<feature type="compositionally biased region" description="Basic and acidic residues" evidence="1">
    <location>
        <begin position="125"/>
        <end position="134"/>
    </location>
</feature>
<dbReference type="Proteomes" id="UP000541109">
    <property type="component" value="Unassembled WGS sequence"/>
</dbReference>